<organism evidence="1 6">
    <name type="scientific">Phytophthora rubi</name>
    <dbReference type="NCBI Taxonomy" id="129364"/>
    <lineage>
        <taxon>Eukaryota</taxon>
        <taxon>Sar</taxon>
        <taxon>Stramenopiles</taxon>
        <taxon>Oomycota</taxon>
        <taxon>Peronosporomycetes</taxon>
        <taxon>Peronosporales</taxon>
        <taxon>Peronosporaceae</taxon>
        <taxon>Phytophthora</taxon>
    </lineage>
</organism>
<dbReference type="EMBL" id="QXFV01000218">
    <property type="protein sequence ID" value="KAE9045275.1"/>
    <property type="molecule type" value="Genomic_DNA"/>
</dbReference>
<keyword evidence="5" id="KW-1185">Reference proteome</keyword>
<dbReference type="Proteomes" id="UP000434957">
    <property type="component" value="Unassembled WGS sequence"/>
</dbReference>
<reference evidence="4 6" key="1">
    <citation type="submission" date="2018-09" db="EMBL/GenBank/DDBJ databases">
        <title>Genomic investigation of the strawberry pathogen Phytophthora fragariae indicates pathogenicity is determined by transcriptional variation in three key races.</title>
        <authorList>
            <person name="Adams T.M."/>
            <person name="Armitage A.D."/>
            <person name="Sobczyk M.K."/>
            <person name="Bates H.J."/>
            <person name="Dunwell J.M."/>
            <person name="Nellist C.F."/>
            <person name="Harrison R.J."/>
        </authorList>
    </citation>
    <scope>NUCLEOTIDE SEQUENCE [LARGE SCALE GENOMIC DNA]</scope>
    <source>
        <strain evidence="2 4">SCRP249</strain>
        <strain evidence="1 6">SCRP324</strain>
        <strain evidence="3 5">SCRP333</strain>
    </source>
</reference>
<dbReference type="EMBL" id="QXFT01000148">
    <property type="protein sequence ID" value="KAE9353090.1"/>
    <property type="molecule type" value="Genomic_DNA"/>
</dbReference>
<evidence type="ECO:0000313" key="4">
    <source>
        <dbReference type="Proteomes" id="UP000429607"/>
    </source>
</evidence>
<proteinExistence type="predicted"/>
<protein>
    <submittedName>
        <fullName evidence="1">Uncharacterized protein</fullName>
    </submittedName>
</protein>
<evidence type="ECO:0000313" key="2">
    <source>
        <dbReference type="EMBL" id="KAE9045275.1"/>
    </source>
</evidence>
<dbReference type="Proteomes" id="UP000429607">
    <property type="component" value="Unassembled WGS sequence"/>
</dbReference>
<evidence type="ECO:0000313" key="5">
    <source>
        <dbReference type="Proteomes" id="UP000434957"/>
    </source>
</evidence>
<accession>A0A6A3N7H5</accession>
<evidence type="ECO:0000313" key="1">
    <source>
        <dbReference type="EMBL" id="KAE9040184.1"/>
    </source>
</evidence>
<dbReference type="EMBL" id="QXFU01000211">
    <property type="protein sequence ID" value="KAE9040184.1"/>
    <property type="molecule type" value="Genomic_DNA"/>
</dbReference>
<dbReference type="AlphaFoldDB" id="A0A6A3N7H5"/>
<gene>
    <name evidence="2" type="ORF">PR001_g5043</name>
    <name evidence="1" type="ORF">PR002_g5090</name>
    <name evidence="3" type="ORF">PR003_g4050</name>
</gene>
<comment type="caution">
    <text evidence="1">The sequence shown here is derived from an EMBL/GenBank/DDBJ whole genome shotgun (WGS) entry which is preliminary data.</text>
</comment>
<evidence type="ECO:0000313" key="6">
    <source>
        <dbReference type="Proteomes" id="UP000435112"/>
    </source>
</evidence>
<sequence length="62" mass="6838">MTLALLVGPRQDPTLLAFLAVAVDDDDDERQGQFVRTSHRPDGILEEAGLCSFPRRCPRGTL</sequence>
<dbReference type="Proteomes" id="UP000435112">
    <property type="component" value="Unassembled WGS sequence"/>
</dbReference>
<evidence type="ECO:0000313" key="3">
    <source>
        <dbReference type="EMBL" id="KAE9353090.1"/>
    </source>
</evidence>
<name>A0A6A3N7H5_9STRA</name>